<dbReference type="GO" id="GO:0016301">
    <property type="term" value="F:kinase activity"/>
    <property type="evidence" value="ECO:0007669"/>
    <property type="project" value="UniProtKB-KW"/>
</dbReference>
<protein>
    <submittedName>
        <fullName evidence="1">Cysteine-rich RLK (RECEPTOR-like protein kinase)23</fullName>
    </submittedName>
</protein>
<dbReference type="AlphaFoldDB" id="A0A5A7PZP0"/>
<organism evidence="1 2">
    <name type="scientific">Striga asiatica</name>
    <name type="common">Asiatic witchweed</name>
    <name type="synonym">Buchnera asiatica</name>
    <dbReference type="NCBI Taxonomy" id="4170"/>
    <lineage>
        <taxon>Eukaryota</taxon>
        <taxon>Viridiplantae</taxon>
        <taxon>Streptophyta</taxon>
        <taxon>Embryophyta</taxon>
        <taxon>Tracheophyta</taxon>
        <taxon>Spermatophyta</taxon>
        <taxon>Magnoliopsida</taxon>
        <taxon>eudicotyledons</taxon>
        <taxon>Gunneridae</taxon>
        <taxon>Pentapetalae</taxon>
        <taxon>asterids</taxon>
        <taxon>lamiids</taxon>
        <taxon>Lamiales</taxon>
        <taxon>Orobanchaceae</taxon>
        <taxon>Buchnereae</taxon>
        <taxon>Striga</taxon>
    </lineage>
</organism>
<proteinExistence type="predicted"/>
<keyword evidence="1" id="KW-0675">Receptor</keyword>
<dbReference type="EMBL" id="BKCP01005461">
    <property type="protein sequence ID" value="GER38234.1"/>
    <property type="molecule type" value="Genomic_DNA"/>
</dbReference>
<keyword evidence="1" id="KW-0808">Transferase</keyword>
<accession>A0A5A7PZP0</accession>
<evidence type="ECO:0000313" key="2">
    <source>
        <dbReference type="Proteomes" id="UP000325081"/>
    </source>
</evidence>
<gene>
    <name evidence="1" type="ORF">STAS_14737</name>
</gene>
<evidence type="ECO:0000313" key="1">
    <source>
        <dbReference type="EMBL" id="GER38234.1"/>
    </source>
</evidence>
<keyword evidence="1" id="KW-0418">Kinase</keyword>
<dbReference type="Proteomes" id="UP000325081">
    <property type="component" value="Unassembled WGS sequence"/>
</dbReference>
<keyword evidence="2" id="KW-1185">Reference proteome</keyword>
<name>A0A5A7PZP0_STRAF</name>
<reference evidence="2" key="1">
    <citation type="journal article" date="2019" name="Curr. Biol.">
        <title>Genome Sequence of Striga asiatica Provides Insight into the Evolution of Plant Parasitism.</title>
        <authorList>
            <person name="Yoshida S."/>
            <person name="Kim S."/>
            <person name="Wafula E.K."/>
            <person name="Tanskanen J."/>
            <person name="Kim Y.M."/>
            <person name="Honaas L."/>
            <person name="Yang Z."/>
            <person name="Spallek T."/>
            <person name="Conn C.E."/>
            <person name="Ichihashi Y."/>
            <person name="Cheong K."/>
            <person name="Cui S."/>
            <person name="Der J.P."/>
            <person name="Gundlach H."/>
            <person name="Jiao Y."/>
            <person name="Hori C."/>
            <person name="Ishida J.K."/>
            <person name="Kasahara H."/>
            <person name="Kiba T."/>
            <person name="Kim M.S."/>
            <person name="Koo N."/>
            <person name="Laohavisit A."/>
            <person name="Lee Y.H."/>
            <person name="Lumba S."/>
            <person name="McCourt P."/>
            <person name="Mortimer J.C."/>
            <person name="Mutuku J.M."/>
            <person name="Nomura T."/>
            <person name="Sasaki-Sekimoto Y."/>
            <person name="Seto Y."/>
            <person name="Wang Y."/>
            <person name="Wakatake T."/>
            <person name="Sakakibara H."/>
            <person name="Demura T."/>
            <person name="Yamaguchi S."/>
            <person name="Yoneyama K."/>
            <person name="Manabe R.I."/>
            <person name="Nelson D.C."/>
            <person name="Schulman A.H."/>
            <person name="Timko M.P."/>
            <person name="dePamphilis C.W."/>
            <person name="Choi D."/>
            <person name="Shirasu K."/>
        </authorList>
    </citation>
    <scope>NUCLEOTIDE SEQUENCE [LARGE SCALE GENOMIC DNA]</scope>
    <source>
        <strain evidence="2">cv. UVA1</strain>
    </source>
</reference>
<sequence length="109" mass="12216">MNRRISSSGQKPVLSRVSASPILLFRIISCVARSAVYQLSDERGLPDLLALNLRIEALVARCGRKANMITATKRSPYSWVGTRVFVRAREALHSHCLTERGDLEHLFLP</sequence>
<comment type="caution">
    <text evidence="1">The sequence shown here is derived from an EMBL/GenBank/DDBJ whole genome shotgun (WGS) entry which is preliminary data.</text>
</comment>